<proteinExistence type="predicted"/>
<reference evidence="2 3" key="1">
    <citation type="submission" date="2020-03" db="EMBL/GenBank/DDBJ databases">
        <title>Sequencing the genomes of 1000 actinobacteria strains.</title>
        <authorList>
            <person name="Klenk H.-P."/>
        </authorList>
    </citation>
    <scope>NUCLEOTIDE SEQUENCE [LARGE SCALE GENOMIC DNA]</scope>
    <source>
        <strain evidence="2 3">DSM 16403</strain>
    </source>
</reference>
<comment type="caution">
    <text evidence="2">The sequence shown here is derived from an EMBL/GenBank/DDBJ whole genome shotgun (WGS) entry which is preliminary data.</text>
</comment>
<dbReference type="EMBL" id="JAATJL010000001">
    <property type="protein sequence ID" value="NJC24181.1"/>
    <property type="molecule type" value="Genomic_DNA"/>
</dbReference>
<dbReference type="Proteomes" id="UP000547458">
    <property type="component" value="Unassembled WGS sequence"/>
</dbReference>
<keyword evidence="2" id="KW-0238">DNA-binding</keyword>
<evidence type="ECO:0000259" key="1">
    <source>
        <dbReference type="SMART" id="SM00422"/>
    </source>
</evidence>
<dbReference type="InterPro" id="IPR009061">
    <property type="entry name" value="DNA-bd_dom_put_sf"/>
</dbReference>
<feature type="domain" description="HTH merR-type" evidence="1">
    <location>
        <begin position="1"/>
        <end position="71"/>
    </location>
</feature>
<dbReference type="Gene3D" id="1.10.1660.10">
    <property type="match status" value="1"/>
</dbReference>
<accession>A0A846S169</accession>
<evidence type="ECO:0000313" key="2">
    <source>
        <dbReference type="EMBL" id="NJC24181.1"/>
    </source>
</evidence>
<dbReference type="Pfam" id="PF13411">
    <property type="entry name" value="MerR_1"/>
    <property type="match status" value="1"/>
</dbReference>
<protein>
    <submittedName>
        <fullName evidence="2">DNA-binding transcriptional MerR regulator</fullName>
    </submittedName>
</protein>
<dbReference type="AlphaFoldDB" id="A0A846S169"/>
<keyword evidence="3" id="KW-1185">Reference proteome</keyword>
<evidence type="ECO:0000313" key="3">
    <source>
        <dbReference type="Proteomes" id="UP000547458"/>
    </source>
</evidence>
<name>A0A846S169_9MICC</name>
<dbReference type="RefSeq" id="WP_167995463.1">
    <property type="nucleotide sequence ID" value="NZ_JAATJL010000001.1"/>
</dbReference>
<dbReference type="SMART" id="SM00422">
    <property type="entry name" value="HTH_MERR"/>
    <property type="match status" value="1"/>
</dbReference>
<dbReference type="GO" id="GO:0003677">
    <property type="term" value="F:DNA binding"/>
    <property type="evidence" value="ECO:0007669"/>
    <property type="project" value="UniProtKB-KW"/>
</dbReference>
<sequence>MQLKELSDATGVSPPSIKFYLREGLVQRGDQVHATRAEYGPRHVERLELVTGLRTVAGLRIDQIRALVDLIDDPDVPRLELLRRTHAMVLGAPSETVPDHPLVGELMAARDWPDHPSDARMLLNGTLREMEAMGLSVSADVVLAYADAADRVASQDLGAVFRAESRDRTVLAVAVGVRAYSKLLASLVALAQASQSIRRLGGAEQVLNDDGAAWG</sequence>
<dbReference type="InterPro" id="IPR000551">
    <property type="entry name" value="MerR-type_HTH_dom"/>
</dbReference>
<dbReference type="GO" id="GO:0006355">
    <property type="term" value="P:regulation of DNA-templated transcription"/>
    <property type="evidence" value="ECO:0007669"/>
    <property type="project" value="InterPro"/>
</dbReference>
<gene>
    <name evidence="2" type="ORF">BJ994_003257</name>
</gene>
<organism evidence="2 3">
    <name type="scientific">Arthrobacter pigmenti</name>
    <dbReference type="NCBI Taxonomy" id="271432"/>
    <lineage>
        <taxon>Bacteria</taxon>
        <taxon>Bacillati</taxon>
        <taxon>Actinomycetota</taxon>
        <taxon>Actinomycetes</taxon>
        <taxon>Micrococcales</taxon>
        <taxon>Micrococcaceae</taxon>
        <taxon>Arthrobacter</taxon>
    </lineage>
</organism>
<dbReference type="SUPFAM" id="SSF46955">
    <property type="entry name" value="Putative DNA-binding domain"/>
    <property type="match status" value="1"/>
</dbReference>